<dbReference type="RefSeq" id="WP_189494099.1">
    <property type="nucleotide sequence ID" value="NZ_BMZH01000001.1"/>
</dbReference>
<protein>
    <recommendedName>
        <fullName evidence="9">Protein translocase subunit SecE</fullName>
    </recommendedName>
</protein>
<evidence type="ECO:0000256" key="1">
    <source>
        <dbReference type="ARBA" id="ARBA00004370"/>
    </source>
</evidence>
<sequence>MAKGKSATPSKKDAKVPPKVSPATYLAQVQQEGRKVVWPSWKETRQTTILVMIMVVIMGLFFFAVDFLIGIVVPWVLNFGSVS</sequence>
<dbReference type="GO" id="GO:0065002">
    <property type="term" value="P:intracellular protein transmembrane transport"/>
    <property type="evidence" value="ECO:0007669"/>
    <property type="project" value="UniProtKB-UniRule"/>
</dbReference>
<keyword evidence="8 9" id="KW-0472">Membrane</keyword>
<evidence type="ECO:0000256" key="3">
    <source>
        <dbReference type="ARBA" id="ARBA00022475"/>
    </source>
</evidence>
<dbReference type="EMBL" id="BMZH01000001">
    <property type="protein sequence ID" value="GHA81129.1"/>
    <property type="molecule type" value="Genomic_DNA"/>
</dbReference>
<accession>A0A8J3CMQ3</accession>
<comment type="subcellular location">
    <subcellularLocation>
        <location evidence="9">Cell membrane</location>
        <topology evidence="9">Single-pass membrane protein</topology>
    </subcellularLocation>
    <subcellularLocation>
        <location evidence="1">Membrane</location>
    </subcellularLocation>
</comment>
<gene>
    <name evidence="9" type="primary">secE</name>
    <name evidence="10" type="ORF">GCM10009069_00010</name>
</gene>
<dbReference type="PANTHER" id="PTHR33910:SF1">
    <property type="entry name" value="PROTEIN TRANSLOCASE SUBUNIT SECE"/>
    <property type="match status" value="1"/>
</dbReference>
<keyword evidence="5 9" id="KW-0653">Protein transport</keyword>
<evidence type="ECO:0000256" key="2">
    <source>
        <dbReference type="ARBA" id="ARBA00022448"/>
    </source>
</evidence>
<reference evidence="10" key="2">
    <citation type="submission" date="2020-09" db="EMBL/GenBank/DDBJ databases">
        <authorList>
            <person name="Sun Q."/>
            <person name="Kim S."/>
        </authorList>
    </citation>
    <scope>NUCLEOTIDE SEQUENCE</scope>
    <source>
        <strain evidence="10">KCTC 32513</strain>
    </source>
</reference>
<dbReference type="PANTHER" id="PTHR33910">
    <property type="entry name" value="PROTEIN TRANSLOCASE SUBUNIT SECE"/>
    <property type="match status" value="1"/>
</dbReference>
<dbReference type="GO" id="GO:0009306">
    <property type="term" value="P:protein secretion"/>
    <property type="evidence" value="ECO:0007669"/>
    <property type="project" value="UniProtKB-UniRule"/>
</dbReference>
<dbReference type="InterPro" id="IPR001901">
    <property type="entry name" value="Translocase_SecE/Sec61-g"/>
</dbReference>
<evidence type="ECO:0000313" key="11">
    <source>
        <dbReference type="Proteomes" id="UP000634004"/>
    </source>
</evidence>
<evidence type="ECO:0000256" key="6">
    <source>
        <dbReference type="ARBA" id="ARBA00022989"/>
    </source>
</evidence>
<dbReference type="HAMAP" id="MF_00422">
    <property type="entry name" value="SecE"/>
    <property type="match status" value="1"/>
</dbReference>
<dbReference type="Pfam" id="PF00584">
    <property type="entry name" value="SecE"/>
    <property type="match status" value="1"/>
</dbReference>
<comment type="similarity">
    <text evidence="9">Belongs to the SecE/SEC61-gamma family.</text>
</comment>
<evidence type="ECO:0000313" key="10">
    <source>
        <dbReference type="EMBL" id="GHA81129.1"/>
    </source>
</evidence>
<dbReference type="InterPro" id="IPR038379">
    <property type="entry name" value="SecE_sf"/>
</dbReference>
<keyword evidence="11" id="KW-1185">Reference proteome</keyword>
<feature type="transmembrane region" description="Helical" evidence="9">
    <location>
        <begin position="49"/>
        <end position="77"/>
    </location>
</feature>
<evidence type="ECO:0000256" key="5">
    <source>
        <dbReference type="ARBA" id="ARBA00022927"/>
    </source>
</evidence>
<proteinExistence type="inferred from homology"/>
<dbReference type="GO" id="GO:0043952">
    <property type="term" value="P:protein transport by the Sec complex"/>
    <property type="evidence" value="ECO:0007669"/>
    <property type="project" value="UniProtKB-UniRule"/>
</dbReference>
<dbReference type="GO" id="GO:0005886">
    <property type="term" value="C:plasma membrane"/>
    <property type="evidence" value="ECO:0007669"/>
    <property type="project" value="UniProtKB-SubCell"/>
</dbReference>
<organism evidence="10 11">
    <name type="scientific">Algimonas arctica</name>
    <dbReference type="NCBI Taxonomy" id="1479486"/>
    <lineage>
        <taxon>Bacteria</taxon>
        <taxon>Pseudomonadati</taxon>
        <taxon>Pseudomonadota</taxon>
        <taxon>Alphaproteobacteria</taxon>
        <taxon>Maricaulales</taxon>
        <taxon>Robiginitomaculaceae</taxon>
        <taxon>Algimonas</taxon>
    </lineage>
</organism>
<keyword evidence="3 9" id="KW-1003">Cell membrane</keyword>
<dbReference type="AlphaFoldDB" id="A0A8J3CMQ3"/>
<comment type="function">
    <text evidence="9">Essential subunit of the Sec protein translocation channel SecYEG. Clamps together the 2 halves of SecY. May contact the channel plug during translocation.</text>
</comment>
<dbReference type="GO" id="GO:0008320">
    <property type="term" value="F:protein transmembrane transporter activity"/>
    <property type="evidence" value="ECO:0007669"/>
    <property type="project" value="UniProtKB-UniRule"/>
</dbReference>
<evidence type="ECO:0000256" key="9">
    <source>
        <dbReference type="HAMAP-Rule" id="MF_00422"/>
    </source>
</evidence>
<comment type="subunit">
    <text evidence="9">Component of the Sec protein translocase complex. Heterotrimer consisting of SecY, SecE and SecG subunits. The heterotrimers can form oligomers, although 1 heterotrimer is thought to be able to translocate proteins. Interacts with the ribosome. Interacts with SecDF, and other proteins may be involved. Interacts with SecA.</text>
</comment>
<keyword evidence="7 9" id="KW-0811">Translocation</keyword>
<evidence type="ECO:0000256" key="7">
    <source>
        <dbReference type="ARBA" id="ARBA00023010"/>
    </source>
</evidence>
<name>A0A8J3CMQ3_9PROT</name>
<evidence type="ECO:0000256" key="4">
    <source>
        <dbReference type="ARBA" id="ARBA00022692"/>
    </source>
</evidence>
<dbReference type="Gene3D" id="1.20.5.1030">
    <property type="entry name" value="Preprotein translocase secy subunit"/>
    <property type="match status" value="1"/>
</dbReference>
<comment type="caution">
    <text evidence="10">The sequence shown here is derived from an EMBL/GenBank/DDBJ whole genome shotgun (WGS) entry which is preliminary data.</text>
</comment>
<keyword evidence="4 9" id="KW-0812">Transmembrane</keyword>
<keyword evidence="2 9" id="KW-0813">Transport</keyword>
<evidence type="ECO:0000256" key="8">
    <source>
        <dbReference type="ARBA" id="ARBA00023136"/>
    </source>
</evidence>
<dbReference type="GO" id="GO:0006605">
    <property type="term" value="P:protein targeting"/>
    <property type="evidence" value="ECO:0007669"/>
    <property type="project" value="UniProtKB-UniRule"/>
</dbReference>
<dbReference type="InterPro" id="IPR005807">
    <property type="entry name" value="SecE_bac"/>
</dbReference>
<reference evidence="10" key="1">
    <citation type="journal article" date="2014" name="Int. J. Syst. Evol. Microbiol.">
        <title>Complete genome sequence of Corynebacterium casei LMG S-19264T (=DSM 44701T), isolated from a smear-ripened cheese.</title>
        <authorList>
            <consortium name="US DOE Joint Genome Institute (JGI-PGF)"/>
            <person name="Walter F."/>
            <person name="Albersmeier A."/>
            <person name="Kalinowski J."/>
            <person name="Ruckert C."/>
        </authorList>
    </citation>
    <scope>NUCLEOTIDE SEQUENCE</scope>
    <source>
        <strain evidence="10">KCTC 32513</strain>
    </source>
</reference>
<dbReference type="Proteomes" id="UP000634004">
    <property type="component" value="Unassembled WGS sequence"/>
</dbReference>
<dbReference type="NCBIfam" id="TIGR00964">
    <property type="entry name" value="secE_bact"/>
    <property type="match status" value="1"/>
</dbReference>
<keyword evidence="6 9" id="KW-1133">Transmembrane helix</keyword>